<dbReference type="Gene3D" id="3.40.30.10">
    <property type="entry name" value="Glutaredoxin"/>
    <property type="match status" value="1"/>
</dbReference>
<reference evidence="6 7" key="2">
    <citation type="submission" date="2014-10" db="EMBL/GenBank/DDBJ databases">
        <title>Paracoccus sanguinis sp. nov., isolated from clinical specimens of New York State patients.</title>
        <authorList>
            <person name="Mingle L.A."/>
            <person name="Cole J.A."/>
            <person name="Lapierre P."/>
            <person name="Musser K.A."/>
        </authorList>
    </citation>
    <scope>NUCLEOTIDE SEQUENCE [LARGE SCALE GENOMIC DNA]</scope>
    <source>
        <strain evidence="6 7">5503</strain>
    </source>
</reference>
<keyword evidence="2" id="KW-0201">Cytochrome c-type biogenesis</keyword>
<evidence type="ECO:0000256" key="2">
    <source>
        <dbReference type="ARBA" id="ARBA00022748"/>
    </source>
</evidence>
<name>A0A099GEV0_9RHOB</name>
<evidence type="ECO:0000256" key="4">
    <source>
        <dbReference type="SAM" id="SignalP"/>
    </source>
</evidence>
<dbReference type="GO" id="GO:0017004">
    <property type="term" value="P:cytochrome complex assembly"/>
    <property type="evidence" value="ECO:0007669"/>
    <property type="project" value="UniProtKB-KW"/>
</dbReference>
<dbReference type="Proteomes" id="UP000029858">
    <property type="component" value="Unassembled WGS sequence"/>
</dbReference>
<evidence type="ECO:0000256" key="1">
    <source>
        <dbReference type="ARBA" id="ARBA00004196"/>
    </source>
</evidence>
<evidence type="ECO:0000313" key="6">
    <source>
        <dbReference type="EMBL" id="KGJ21365.1"/>
    </source>
</evidence>
<protein>
    <recommendedName>
        <fullName evidence="5">Thioredoxin domain-containing protein</fullName>
    </recommendedName>
</protein>
<feature type="chain" id="PRO_5001955507" description="Thioredoxin domain-containing protein" evidence="4">
    <location>
        <begin position="18"/>
        <end position="181"/>
    </location>
</feature>
<reference evidence="6 7" key="1">
    <citation type="submission" date="2014-09" db="EMBL/GenBank/DDBJ databases">
        <authorList>
            <person name="McGinnis J.M."/>
            <person name="Wolfgang W.J."/>
        </authorList>
    </citation>
    <scope>NUCLEOTIDE SEQUENCE [LARGE SCALE GENOMIC DNA]</scope>
    <source>
        <strain evidence="6 7">5503</strain>
    </source>
</reference>
<feature type="signal peptide" evidence="4">
    <location>
        <begin position="1"/>
        <end position="17"/>
    </location>
</feature>
<dbReference type="AlphaFoldDB" id="A0A099GEV0"/>
<dbReference type="GO" id="GO:0030313">
    <property type="term" value="C:cell envelope"/>
    <property type="evidence" value="ECO:0007669"/>
    <property type="project" value="UniProtKB-SubCell"/>
</dbReference>
<dbReference type="PROSITE" id="PS51352">
    <property type="entry name" value="THIOREDOXIN_2"/>
    <property type="match status" value="1"/>
</dbReference>
<evidence type="ECO:0000256" key="3">
    <source>
        <dbReference type="ARBA" id="ARBA00023284"/>
    </source>
</evidence>
<dbReference type="InterPro" id="IPR013766">
    <property type="entry name" value="Thioredoxin_domain"/>
</dbReference>
<keyword evidence="4" id="KW-0732">Signal</keyword>
<dbReference type="Pfam" id="PF08534">
    <property type="entry name" value="Redoxin"/>
    <property type="match status" value="1"/>
</dbReference>
<dbReference type="InterPro" id="IPR017937">
    <property type="entry name" value="Thioredoxin_CS"/>
</dbReference>
<proteinExistence type="predicted"/>
<sequence length="181" mass="18909">MLRSLALYTSLLLAANAAVGGAVDWQAARDAGLPKLVESTPAPAPETAFTDLAGGTHRLADWKGKVVLLNFWATWCAPCREEMPALDALQKARGGDRFAVLTVASGRNTEAAITRFFAEAGVSALPTLTDPQMALARSMGVLAMPVTVLIDAEGREVARMTGDADWSSPAALALIDAMLAG</sequence>
<accession>A0A099GEV0</accession>
<dbReference type="GO" id="GO:0015036">
    <property type="term" value="F:disulfide oxidoreductase activity"/>
    <property type="evidence" value="ECO:0007669"/>
    <property type="project" value="UniProtKB-ARBA"/>
</dbReference>
<organism evidence="6 7">
    <name type="scientific">Paracoccus sanguinis</name>
    <dbReference type="NCBI Taxonomy" id="1545044"/>
    <lineage>
        <taxon>Bacteria</taxon>
        <taxon>Pseudomonadati</taxon>
        <taxon>Pseudomonadota</taxon>
        <taxon>Alphaproteobacteria</taxon>
        <taxon>Rhodobacterales</taxon>
        <taxon>Paracoccaceae</taxon>
        <taxon>Paracoccus</taxon>
    </lineage>
</organism>
<dbReference type="EMBL" id="JRKQ01000069">
    <property type="protein sequence ID" value="KGJ21365.1"/>
    <property type="molecule type" value="Genomic_DNA"/>
</dbReference>
<keyword evidence="3" id="KW-0676">Redox-active center</keyword>
<dbReference type="SUPFAM" id="SSF52833">
    <property type="entry name" value="Thioredoxin-like"/>
    <property type="match status" value="1"/>
</dbReference>
<evidence type="ECO:0000259" key="5">
    <source>
        <dbReference type="PROSITE" id="PS51352"/>
    </source>
</evidence>
<comment type="caution">
    <text evidence="6">The sequence shown here is derived from an EMBL/GenBank/DDBJ whole genome shotgun (WGS) entry which is preliminary data.</text>
</comment>
<dbReference type="InterPro" id="IPR036249">
    <property type="entry name" value="Thioredoxin-like_sf"/>
</dbReference>
<dbReference type="PROSITE" id="PS00194">
    <property type="entry name" value="THIOREDOXIN_1"/>
    <property type="match status" value="1"/>
</dbReference>
<dbReference type="CDD" id="cd02966">
    <property type="entry name" value="TlpA_like_family"/>
    <property type="match status" value="1"/>
</dbReference>
<dbReference type="InterPro" id="IPR050553">
    <property type="entry name" value="Thioredoxin_ResA/DsbE_sf"/>
</dbReference>
<feature type="domain" description="Thioredoxin" evidence="5">
    <location>
        <begin position="38"/>
        <end position="180"/>
    </location>
</feature>
<dbReference type="PANTHER" id="PTHR42852:SF13">
    <property type="entry name" value="PROTEIN DIPZ"/>
    <property type="match status" value="1"/>
</dbReference>
<dbReference type="RefSeq" id="WP_036710685.1">
    <property type="nucleotide sequence ID" value="NZ_JRKQ01000069.1"/>
</dbReference>
<evidence type="ECO:0000313" key="7">
    <source>
        <dbReference type="Proteomes" id="UP000029858"/>
    </source>
</evidence>
<gene>
    <name evidence="6" type="ORF">IX56_12260</name>
</gene>
<dbReference type="PANTHER" id="PTHR42852">
    <property type="entry name" value="THIOL:DISULFIDE INTERCHANGE PROTEIN DSBE"/>
    <property type="match status" value="1"/>
</dbReference>
<comment type="subcellular location">
    <subcellularLocation>
        <location evidence="1">Cell envelope</location>
    </subcellularLocation>
</comment>
<dbReference type="InterPro" id="IPR013740">
    <property type="entry name" value="Redoxin"/>
</dbReference>